<dbReference type="PANTHER" id="PTHR24189:SF50">
    <property type="entry name" value="ANKYRIN REPEAT AND SOCS BOX PROTEIN 2"/>
    <property type="match status" value="1"/>
</dbReference>
<dbReference type="Gene3D" id="1.25.40.20">
    <property type="entry name" value="Ankyrin repeat-containing domain"/>
    <property type="match status" value="2"/>
</dbReference>
<protein>
    <submittedName>
        <fullName evidence="3">4bda7d8b-c756-49db-9583-318ca5779d1e</fullName>
    </submittedName>
</protein>
<dbReference type="InterPro" id="IPR036770">
    <property type="entry name" value="Ankyrin_rpt-contain_sf"/>
</dbReference>
<accession>A0A446BNM9</accession>
<gene>
    <name evidence="3" type="ORF">TT172_LOCUS6524</name>
</gene>
<dbReference type="SUPFAM" id="SSF48403">
    <property type="entry name" value="Ankyrin repeat"/>
    <property type="match status" value="1"/>
</dbReference>
<name>A0A446BNM9_9PEZI</name>
<organism evidence="3 4">
    <name type="scientific">Thermothielavioides terrestris</name>
    <dbReference type="NCBI Taxonomy" id="2587410"/>
    <lineage>
        <taxon>Eukaryota</taxon>
        <taxon>Fungi</taxon>
        <taxon>Dikarya</taxon>
        <taxon>Ascomycota</taxon>
        <taxon>Pezizomycotina</taxon>
        <taxon>Sordariomycetes</taxon>
        <taxon>Sordariomycetidae</taxon>
        <taxon>Sordariales</taxon>
        <taxon>Chaetomiaceae</taxon>
        <taxon>Thermothielavioides</taxon>
    </lineage>
</organism>
<evidence type="ECO:0000313" key="3">
    <source>
        <dbReference type="EMBL" id="SPQ24105.1"/>
    </source>
</evidence>
<evidence type="ECO:0000256" key="1">
    <source>
        <dbReference type="ARBA" id="ARBA00022737"/>
    </source>
</evidence>
<dbReference type="AlphaFoldDB" id="A0A446BNM9"/>
<sequence>MYTNLAPRPRLLFTTPASRSHYEFVGTGLNPAPFPSSTPPNVAFARLTLFGAGSNPSASIAHLSALVKPGRWIQISEETMDFPPDVVGDERTPAAVGVERHLGRTLRVMLEAAGFTDIGEEDVVFNIGRTNKDERLAREGAGICSIAVQGLSRFMQERKRVIQKLRTAIEADDTESIRELFKSESLNPEDATRLLYLPVSKGCLASTQCLLELGADPKEGIPQGLFSASRCNRDHLVEMLQLLADFGLDVKNPKLSILYSVLDDRKAVDWLLDHGADPNAPEDVTHPCILPPGIEDKTVAALNRAAAMCDVALFDHLVARGADPARSRALHTAVVGNDHAASAAMVAHLLEQYSCFDVNAEDHSGGGFAFALEDYSLRPLRWAIARGNVPAAEVLVKHGADVGDAVPSALRRARKVKGARRLEMLKYLLDNGVDPDRAVEHAIWVNDLGAAKMCFEFGADPSAAKQHKSAWDESRGNDISPSMLRLCTRWE</sequence>
<evidence type="ECO:0000256" key="2">
    <source>
        <dbReference type="ARBA" id="ARBA00023043"/>
    </source>
</evidence>
<keyword evidence="1" id="KW-0677">Repeat</keyword>
<reference evidence="3 4" key="1">
    <citation type="submission" date="2018-04" db="EMBL/GenBank/DDBJ databases">
        <authorList>
            <person name="Huttner S."/>
            <person name="Dainat J."/>
        </authorList>
    </citation>
    <scope>NUCLEOTIDE SEQUENCE [LARGE SCALE GENOMIC DNA]</scope>
</reference>
<dbReference type="EMBL" id="OUUZ01000011">
    <property type="protein sequence ID" value="SPQ24105.1"/>
    <property type="molecule type" value="Genomic_DNA"/>
</dbReference>
<evidence type="ECO:0000313" key="4">
    <source>
        <dbReference type="Proteomes" id="UP000289323"/>
    </source>
</evidence>
<proteinExistence type="predicted"/>
<dbReference type="Proteomes" id="UP000289323">
    <property type="component" value="Unassembled WGS sequence"/>
</dbReference>
<keyword evidence="2" id="KW-0040">ANK repeat</keyword>
<dbReference type="PANTHER" id="PTHR24189">
    <property type="entry name" value="MYOTROPHIN"/>
    <property type="match status" value="1"/>
</dbReference>
<dbReference type="InterPro" id="IPR050745">
    <property type="entry name" value="Multifunctional_regulatory"/>
</dbReference>